<dbReference type="GO" id="GO:0020037">
    <property type="term" value="F:heme binding"/>
    <property type="evidence" value="ECO:0007669"/>
    <property type="project" value="InterPro"/>
</dbReference>
<feature type="binding site" description="axial binding residue" evidence="6">
    <location>
        <position position="309"/>
    </location>
    <ligand>
        <name>heme</name>
        <dbReference type="ChEBI" id="CHEBI:30413"/>
    </ligand>
    <ligandPart>
        <name>Fe</name>
        <dbReference type="ChEBI" id="CHEBI:18248"/>
    </ligandPart>
</feature>
<evidence type="ECO:0000256" key="5">
    <source>
        <dbReference type="ARBA" id="ARBA00023004"/>
    </source>
</evidence>
<dbReference type="InterPro" id="IPR001128">
    <property type="entry name" value="Cyt_P450"/>
</dbReference>
<evidence type="ECO:0000256" key="7">
    <source>
        <dbReference type="RuleBase" id="RU000461"/>
    </source>
</evidence>
<dbReference type="Gene3D" id="1.10.630.10">
    <property type="entry name" value="Cytochrome P450"/>
    <property type="match status" value="1"/>
</dbReference>
<dbReference type="EMBL" id="JAUKUA010000009">
    <property type="protein sequence ID" value="KAK0702312.1"/>
    <property type="molecule type" value="Genomic_DNA"/>
</dbReference>
<evidence type="ECO:0000256" key="2">
    <source>
        <dbReference type="ARBA" id="ARBA00010617"/>
    </source>
</evidence>
<proteinExistence type="inferred from homology"/>
<dbReference type="InterPro" id="IPR002401">
    <property type="entry name" value="Cyt_P450_E_grp-I"/>
</dbReference>
<organism evidence="8 9">
    <name type="scientific">Lasiosphaeris hirsuta</name>
    <dbReference type="NCBI Taxonomy" id="260670"/>
    <lineage>
        <taxon>Eukaryota</taxon>
        <taxon>Fungi</taxon>
        <taxon>Dikarya</taxon>
        <taxon>Ascomycota</taxon>
        <taxon>Pezizomycotina</taxon>
        <taxon>Sordariomycetes</taxon>
        <taxon>Sordariomycetidae</taxon>
        <taxon>Sordariales</taxon>
        <taxon>Lasiosphaeriaceae</taxon>
        <taxon>Lasiosphaeris</taxon>
    </lineage>
</organism>
<dbReference type="PROSITE" id="PS00086">
    <property type="entry name" value="CYTOCHROME_P450"/>
    <property type="match status" value="1"/>
</dbReference>
<protein>
    <submittedName>
        <fullName evidence="8">Cytochrome P450</fullName>
    </submittedName>
</protein>
<evidence type="ECO:0000256" key="6">
    <source>
        <dbReference type="PIRSR" id="PIRSR602401-1"/>
    </source>
</evidence>
<dbReference type="PANTHER" id="PTHR24305:SF166">
    <property type="entry name" value="CYTOCHROME P450 12A4, MITOCHONDRIAL-RELATED"/>
    <property type="match status" value="1"/>
</dbReference>
<keyword evidence="3 6" id="KW-0349">Heme</keyword>
<dbReference type="GO" id="GO:0016705">
    <property type="term" value="F:oxidoreductase activity, acting on paired donors, with incorporation or reduction of molecular oxygen"/>
    <property type="evidence" value="ECO:0007669"/>
    <property type="project" value="InterPro"/>
</dbReference>
<dbReference type="Pfam" id="PF00067">
    <property type="entry name" value="p450"/>
    <property type="match status" value="1"/>
</dbReference>
<dbReference type="Proteomes" id="UP001172102">
    <property type="component" value="Unassembled WGS sequence"/>
</dbReference>
<accession>A0AA39ZRL3</accession>
<dbReference type="GO" id="GO:0004497">
    <property type="term" value="F:monooxygenase activity"/>
    <property type="evidence" value="ECO:0007669"/>
    <property type="project" value="UniProtKB-KW"/>
</dbReference>
<evidence type="ECO:0000256" key="4">
    <source>
        <dbReference type="ARBA" id="ARBA00022723"/>
    </source>
</evidence>
<reference evidence="8" key="1">
    <citation type="submission" date="2023-06" db="EMBL/GenBank/DDBJ databases">
        <title>Genome-scale phylogeny and comparative genomics of the fungal order Sordariales.</title>
        <authorList>
            <consortium name="Lawrence Berkeley National Laboratory"/>
            <person name="Hensen N."/>
            <person name="Bonometti L."/>
            <person name="Westerberg I."/>
            <person name="Brannstrom I.O."/>
            <person name="Guillou S."/>
            <person name="Cros-Aarteil S."/>
            <person name="Calhoun S."/>
            <person name="Haridas S."/>
            <person name="Kuo A."/>
            <person name="Mondo S."/>
            <person name="Pangilinan J."/>
            <person name="Riley R."/>
            <person name="Labutti K."/>
            <person name="Andreopoulos B."/>
            <person name="Lipzen A."/>
            <person name="Chen C."/>
            <person name="Yanf M."/>
            <person name="Daum C."/>
            <person name="Ng V."/>
            <person name="Clum A."/>
            <person name="Steindorff A."/>
            <person name="Ohm R."/>
            <person name="Martin F."/>
            <person name="Silar P."/>
            <person name="Natvig D."/>
            <person name="Lalanne C."/>
            <person name="Gautier V."/>
            <person name="Ament-Velasquez S.L."/>
            <person name="Kruys A."/>
            <person name="Hutchinson M.I."/>
            <person name="Powell A.J."/>
            <person name="Barry K."/>
            <person name="Miller A.N."/>
            <person name="Grigoriev I.V."/>
            <person name="Debuchy R."/>
            <person name="Gladieux P."/>
            <person name="Thoren M.H."/>
            <person name="Johannesson H."/>
        </authorList>
    </citation>
    <scope>NUCLEOTIDE SEQUENCE</scope>
    <source>
        <strain evidence="8">SMH4607-1</strain>
    </source>
</reference>
<evidence type="ECO:0000313" key="9">
    <source>
        <dbReference type="Proteomes" id="UP001172102"/>
    </source>
</evidence>
<dbReference type="PRINTS" id="PR00385">
    <property type="entry name" value="P450"/>
</dbReference>
<keyword evidence="4 6" id="KW-0479">Metal-binding</keyword>
<sequence length="336" mass="38422">MFGISNLSLLGSIVIARLSYVIFRLVTIRRFYKDLPKSPHSFLWGHLKLMEEISALYPPNTHPQYFLPRFPRAPAQMIITGAEAAVKVSVTKIYPIHSWAWKMLHHMMGPSFTPKAVKSQVDTIAEHVIATFEITSSIVLDFSLQAQQEGLGLLDDFMTVFAMAQPYVDAWNPVNKLWIGWTIWKAFVYMLLSLHPDTLARVRREHDDIFGPDSTSTLETLRKTPSKLSDLEYTSAALKETLRMFPIGFNPREAPPGVSALEHNPEFFTGNPEYFADPNKFLPGRFLESYEPKANRYAWRPFGRGPHACMGQELAMDEVRIMLLLTARWLDFRRGS</sequence>
<dbReference type="InterPro" id="IPR017972">
    <property type="entry name" value="Cyt_P450_CS"/>
</dbReference>
<comment type="cofactor">
    <cofactor evidence="1 6">
        <name>heme</name>
        <dbReference type="ChEBI" id="CHEBI:30413"/>
    </cofactor>
</comment>
<keyword evidence="7" id="KW-0503">Monooxygenase</keyword>
<dbReference type="InterPro" id="IPR050121">
    <property type="entry name" value="Cytochrome_P450_monoxygenase"/>
</dbReference>
<dbReference type="PRINTS" id="PR00463">
    <property type="entry name" value="EP450I"/>
</dbReference>
<gene>
    <name evidence="8" type="ORF">B0H67DRAFT_650353</name>
</gene>
<evidence type="ECO:0000256" key="3">
    <source>
        <dbReference type="ARBA" id="ARBA00022617"/>
    </source>
</evidence>
<dbReference type="InterPro" id="IPR036396">
    <property type="entry name" value="Cyt_P450_sf"/>
</dbReference>
<evidence type="ECO:0000313" key="8">
    <source>
        <dbReference type="EMBL" id="KAK0702312.1"/>
    </source>
</evidence>
<keyword evidence="5 6" id="KW-0408">Iron</keyword>
<comment type="similarity">
    <text evidence="2 7">Belongs to the cytochrome P450 family.</text>
</comment>
<dbReference type="SUPFAM" id="SSF48264">
    <property type="entry name" value="Cytochrome P450"/>
    <property type="match status" value="1"/>
</dbReference>
<keyword evidence="9" id="KW-1185">Reference proteome</keyword>
<evidence type="ECO:0000256" key="1">
    <source>
        <dbReference type="ARBA" id="ARBA00001971"/>
    </source>
</evidence>
<dbReference type="AlphaFoldDB" id="A0AA39ZRL3"/>
<dbReference type="GO" id="GO:0005506">
    <property type="term" value="F:iron ion binding"/>
    <property type="evidence" value="ECO:0007669"/>
    <property type="project" value="InterPro"/>
</dbReference>
<comment type="caution">
    <text evidence="8">The sequence shown here is derived from an EMBL/GenBank/DDBJ whole genome shotgun (WGS) entry which is preliminary data.</text>
</comment>
<dbReference type="PANTHER" id="PTHR24305">
    <property type="entry name" value="CYTOCHROME P450"/>
    <property type="match status" value="1"/>
</dbReference>
<name>A0AA39ZRL3_9PEZI</name>
<keyword evidence="7" id="KW-0560">Oxidoreductase</keyword>